<feature type="chain" id="PRO_5024951737" description="Calcineurin-like phosphoesterase domain-containing protein" evidence="1">
    <location>
        <begin position="30"/>
        <end position="325"/>
    </location>
</feature>
<feature type="signal peptide" evidence="1">
    <location>
        <begin position="1"/>
        <end position="29"/>
    </location>
</feature>
<name>A0A5P2DJ10_STRVZ</name>
<dbReference type="Gene3D" id="3.60.21.10">
    <property type="match status" value="1"/>
</dbReference>
<evidence type="ECO:0000313" key="3">
    <source>
        <dbReference type="EMBL" id="QES52949.1"/>
    </source>
</evidence>
<reference evidence="3 4" key="1">
    <citation type="submission" date="2018-05" db="EMBL/GenBank/DDBJ databases">
        <title>Streptomyces venezuelae.</title>
        <authorList>
            <person name="Kim W."/>
            <person name="Lee N."/>
            <person name="Cho B.-K."/>
        </authorList>
    </citation>
    <scope>NUCLEOTIDE SEQUENCE [LARGE SCALE GENOMIC DNA]</scope>
    <source>
        <strain evidence="3 4">ATCC 21018</strain>
    </source>
</reference>
<evidence type="ECO:0000259" key="2">
    <source>
        <dbReference type="Pfam" id="PF00149"/>
    </source>
</evidence>
<organism evidence="3 4">
    <name type="scientific">Streptomyces venezuelae</name>
    <dbReference type="NCBI Taxonomy" id="54571"/>
    <lineage>
        <taxon>Bacteria</taxon>
        <taxon>Bacillati</taxon>
        <taxon>Actinomycetota</taxon>
        <taxon>Actinomycetes</taxon>
        <taxon>Kitasatosporales</taxon>
        <taxon>Streptomycetaceae</taxon>
        <taxon>Streptomyces</taxon>
    </lineage>
</organism>
<dbReference type="PANTHER" id="PTHR43143:SF5">
    <property type="entry name" value="SECRETED PROTEIN"/>
    <property type="match status" value="1"/>
</dbReference>
<dbReference type="Pfam" id="PF00149">
    <property type="entry name" value="Metallophos"/>
    <property type="match status" value="1"/>
</dbReference>
<dbReference type="Proteomes" id="UP000324101">
    <property type="component" value="Chromosome"/>
</dbReference>
<feature type="domain" description="Calcineurin-like phosphoesterase" evidence="2">
    <location>
        <begin position="44"/>
        <end position="246"/>
    </location>
</feature>
<dbReference type="PANTHER" id="PTHR43143">
    <property type="entry name" value="METALLOPHOSPHOESTERASE, CALCINEURIN SUPERFAMILY"/>
    <property type="match status" value="1"/>
</dbReference>
<accession>A0A5P2DJ10</accession>
<dbReference type="SUPFAM" id="SSF56300">
    <property type="entry name" value="Metallo-dependent phosphatases"/>
    <property type="match status" value="1"/>
</dbReference>
<dbReference type="EMBL" id="CP029189">
    <property type="protein sequence ID" value="QES52949.1"/>
    <property type="molecule type" value="Genomic_DNA"/>
</dbReference>
<dbReference type="OrthoDB" id="9772095at2"/>
<evidence type="ECO:0000256" key="1">
    <source>
        <dbReference type="SAM" id="SignalP"/>
    </source>
</evidence>
<dbReference type="InterPro" id="IPR029052">
    <property type="entry name" value="Metallo-depent_PP-like"/>
</dbReference>
<dbReference type="GO" id="GO:0016787">
    <property type="term" value="F:hydrolase activity"/>
    <property type="evidence" value="ECO:0007669"/>
    <property type="project" value="InterPro"/>
</dbReference>
<dbReference type="AlphaFoldDB" id="A0A5P2DJ10"/>
<proteinExistence type="predicted"/>
<dbReference type="InterPro" id="IPR051918">
    <property type="entry name" value="STPP_CPPED1"/>
</dbReference>
<keyword evidence="1" id="KW-0732">Signal</keyword>
<gene>
    <name evidence="3" type="ORF">DEJ51_00605</name>
</gene>
<sequence length="325" mass="35617">MVMTRFRARVLGVVAAALSVSLAALPATAADRSAPQARALENFSIVVLPDTQYSAESFPRAFTSQGKWIKENTVARNIKYAIHEGDIVDDSDQPRQWTNATGALGQLNGTTPYILGVGNHDMDAMPKGQNPAVVRAAVAFNRNFPRSGFSNLPSFGGSYPAGQNDNSFHMFSAGGTNWLILALKYAPTDDEIAWGNKVISDHPDRQVMIVTHAYQNGTTKDSVGQKLWTRMVSRHPNVAMVFSGHYVNQGVIVEKGVNGNTVHQIQADYQNPSTLGPNSYLRILEFNPTAKTVSVQTYSPYLDKNLTDGKNQFTLQNVSFPRARR</sequence>
<protein>
    <recommendedName>
        <fullName evidence="2">Calcineurin-like phosphoesterase domain-containing protein</fullName>
    </recommendedName>
</protein>
<evidence type="ECO:0000313" key="4">
    <source>
        <dbReference type="Proteomes" id="UP000324101"/>
    </source>
</evidence>
<dbReference type="InterPro" id="IPR004843">
    <property type="entry name" value="Calcineurin-like_PHP"/>
</dbReference>